<dbReference type="OrthoDB" id="1739831at2"/>
<keyword evidence="2" id="KW-0969">Cilium</keyword>
<dbReference type="Proteomes" id="UP000000719">
    <property type="component" value="Chromosome"/>
</dbReference>
<feature type="region of interest" description="Disordered" evidence="1">
    <location>
        <begin position="108"/>
        <end position="127"/>
    </location>
</feature>
<dbReference type="HOGENOM" id="CLU_137779_0_0_9"/>
<evidence type="ECO:0000256" key="1">
    <source>
        <dbReference type="SAM" id="MobiDB-lite"/>
    </source>
</evidence>
<dbReference type="KEGG" id="hor:Hore_17170"/>
<keyword evidence="2" id="KW-0282">Flagellum</keyword>
<keyword evidence="3" id="KW-1185">Reference proteome</keyword>
<dbReference type="RefSeq" id="WP_015923436.1">
    <property type="nucleotide sequence ID" value="NC_011899.1"/>
</dbReference>
<reference evidence="2 3" key="1">
    <citation type="journal article" date="2009" name="PLoS ONE">
        <title>Genome analysis of the anaerobic thermohalophilic bacterium Halothermothrix orenii.</title>
        <authorList>
            <person name="Mavromatis K."/>
            <person name="Ivanova N."/>
            <person name="Anderson I."/>
            <person name="Lykidis A."/>
            <person name="Hooper S.D."/>
            <person name="Sun H."/>
            <person name="Kunin V."/>
            <person name="Lapidus A."/>
            <person name="Hugenholtz P."/>
            <person name="Patel B."/>
            <person name="Kyrpides N.C."/>
        </authorList>
    </citation>
    <scope>NUCLEOTIDE SEQUENCE [LARGE SCALE GENOMIC DNA]</scope>
    <source>
        <strain evidence="3">H 168 / OCM 544 / DSM 9562</strain>
    </source>
</reference>
<organism evidence="2 3">
    <name type="scientific">Halothermothrix orenii (strain H 168 / OCM 544 / DSM 9562)</name>
    <dbReference type="NCBI Taxonomy" id="373903"/>
    <lineage>
        <taxon>Bacteria</taxon>
        <taxon>Bacillati</taxon>
        <taxon>Bacillota</taxon>
        <taxon>Clostridia</taxon>
        <taxon>Halanaerobiales</taxon>
        <taxon>Halothermotrichaceae</taxon>
        <taxon>Halothermothrix</taxon>
    </lineage>
</organism>
<dbReference type="EMBL" id="CP001098">
    <property type="protein sequence ID" value="ACL70466.1"/>
    <property type="molecule type" value="Genomic_DNA"/>
</dbReference>
<dbReference type="STRING" id="373903.Hore_17170"/>
<accession>B8CYU7</accession>
<dbReference type="AlphaFoldDB" id="B8CYU7"/>
<sequence>MNLKNCPKCGKLFAVQGSEKICPVCKKEEEDDFQKVKEYLWDNPGATIEEVHEETGVERETIIKFVKEDRLIAEGLDLEILLECERCGDPITHGRFCEKCQQELVEGLSPTPRKKKKPRKKTKRTRDKMFIADRVVKRKKNTDQ</sequence>
<evidence type="ECO:0000313" key="2">
    <source>
        <dbReference type="EMBL" id="ACL70466.1"/>
    </source>
</evidence>
<protein>
    <submittedName>
        <fullName evidence="2">Flagellar protein</fullName>
    </submittedName>
</protein>
<evidence type="ECO:0000313" key="3">
    <source>
        <dbReference type="Proteomes" id="UP000000719"/>
    </source>
</evidence>
<dbReference type="eggNOG" id="ENOG5032TKA">
    <property type="taxonomic scope" value="Bacteria"/>
</dbReference>
<gene>
    <name evidence="2" type="ordered locus">Hore_17170</name>
</gene>
<keyword evidence="2" id="KW-0966">Cell projection</keyword>
<proteinExistence type="predicted"/>
<dbReference type="InterPro" id="IPR022258">
    <property type="entry name" value="Flagellar_operon_YvyF"/>
</dbReference>
<feature type="compositionally biased region" description="Basic residues" evidence="1">
    <location>
        <begin position="112"/>
        <end position="126"/>
    </location>
</feature>
<name>B8CYU7_HALOH</name>
<dbReference type="NCBIfam" id="TIGR03826">
    <property type="entry name" value="YvyF"/>
    <property type="match status" value="1"/>
</dbReference>